<dbReference type="Proteomes" id="UP000000263">
    <property type="component" value="Chromosome"/>
</dbReference>
<dbReference type="STRING" id="383372.Rcas_2632"/>
<dbReference type="KEGG" id="rca:Rcas_2632"/>
<sequence length="153" mass="16635">MCYHTSVDLCDKSHMVRADAQVGRSPDRTAWIVRAAIHAARKAAQRMLALLLLWNIAFHAPFCCILHCHIAPWFLNRSSARQAPLFTCAFEHQSDASASLPPLSALPPIVHAAVITIPVLLVVVLATVGWLTHVSSSFSRILASPSTPPPRSA</sequence>
<name>A7NME3_ROSCS</name>
<organism evidence="2 3">
    <name type="scientific">Roseiflexus castenholzii (strain DSM 13941 / HLO8)</name>
    <dbReference type="NCBI Taxonomy" id="383372"/>
    <lineage>
        <taxon>Bacteria</taxon>
        <taxon>Bacillati</taxon>
        <taxon>Chloroflexota</taxon>
        <taxon>Chloroflexia</taxon>
        <taxon>Chloroflexales</taxon>
        <taxon>Roseiflexineae</taxon>
        <taxon>Roseiflexaceae</taxon>
        <taxon>Roseiflexus</taxon>
    </lineage>
</organism>
<keyword evidence="3" id="KW-1185">Reference proteome</keyword>
<evidence type="ECO:0000313" key="3">
    <source>
        <dbReference type="Proteomes" id="UP000000263"/>
    </source>
</evidence>
<dbReference type="HOGENOM" id="CLU_1711894_0_0_0"/>
<reference evidence="2 3" key="1">
    <citation type="submission" date="2007-08" db="EMBL/GenBank/DDBJ databases">
        <title>Complete sequence of Roseiflexus castenholzii DSM 13941.</title>
        <authorList>
            <consortium name="US DOE Joint Genome Institute"/>
            <person name="Copeland A."/>
            <person name="Lucas S."/>
            <person name="Lapidus A."/>
            <person name="Barry K."/>
            <person name="Glavina del Rio T."/>
            <person name="Dalin E."/>
            <person name="Tice H."/>
            <person name="Pitluck S."/>
            <person name="Thompson L.S."/>
            <person name="Brettin T."/>
            <person name="Bruce D."/>
            <person name="Detter J.C."/>
            <person name="Han C."/>
            <person name="Tapia R."/>
            <person name="Schmutz J."/>
            <person name="Larimer F."/>
            <person name="Land M."/>
            <person name="Hauser L."/>
            <person name="Kyrpides N."/>
            <person name="Mikhailova N."/>
            <person name="Bryant D.A."/>
            <person name="Hanada S."/>
            <person name="Tsukatani Y."/>
            <person name="Richardson P."/>
        </authorList>
    </citation>
    <scope>NUCLEOTIDE SEQUENCE [LARGE SCALE GENOMIC DNA]</scope>
    <source>
        <strain evidence="3">DSM 13941 / HLO8</strain>
    </source>
</reference>
<evidence type="ECO:0000256" key="1">
    <source>
        <dbReference type="SAM" id="Phobius"/>
    </source>
</evidence>
<dbReference type="OrthoDB" id="9920446at2"/>
<proteinExistence type="predicted"/>
<feature type="transmembrane region" description="Helical" evidence="1">
    <location>
        <begin position="48"/>
        <end position="75"/>
    </location>
</feature>
<keyword evidence="1" id="KW-0472">Membrane</keyword>
<dbReference type="EMBL" id="CP000804">
    <property type="protein sequence ID" value="ABU58705.1"/>
    <property type="molecule type" value="Genomic_DNA"/>
</dbReference>
<keyword evidence="1" id="KW-0812">Transmembrane</keyword>
<evidence type="ECO:0000313" key="2">
    <source>
        <dbReference type="EMBL" id="ABU58705.1"/>
    </source>
</evidence>
<dbReference type="AlphaFoldDB" id="A7NME3"/>
<keyword evidence="1" id="KW-1133">Transmembrane helix</keyword>
<protein>
    <submittedName>
        <fullName evidence="2">Uncharacterized protein</fullName>
    </submittedName>
</protein>
<accession>A7NME3</accession>
<feature type="transmembrane region" description="Helical" evidence="1">
    <location>
        <begin position="109"/>
        <end position="131"/>
    </location>
</feature>
<gene>
    <name evidence="2" type="ordered locus">Rcas_2632</name>
</gene>